<accession>A0A1E5D2U2</accession>
<evidence type="ECO:0000313" key="1">
    <source>
        <dbReference type="EMBL" id="OEE77856.1"/>
    </source>
</evidence>
<evidence type="ECO:0000313" key="2">
    <source>
        <dbReference type="Proteomes" id="UP000094165"/>
    </source>
</evidence>
<sequence>MKNRQFNSFSSAKEFAILQTKRTGVYHKITSLAGGQYSVYFDNDASVKVLQSDTYTSPISDNRKRCNRCNGGKHFNRFNHIQEGVCFQCHGTGFVSSEYANPSPAASYNNGLVSDSGTQSVRTQVINFYHKNRLLYPSVIASKRDEIVELVKSGKPVSQAFDIVAKKYT</sequence>
<gene>
    <name evidence="1" type="ORF">A130_13980</name>
</gene>
<protein>
    <submittedName>
        <fullName evidence="1">Uncharacterized protein</fullName>
    </submittedName>
</protein>
<organism evidence="1 2">
    <name type="scientific">Vibrio genomosp. F6 str. FF-238</name>
    <dbReference type="NCBI Taxonomy" id="1191298"/>
    <lineage>
        <taxon>Bacteria</taxon>
        <taxon>Pseudomonadati</taxon>
        <taxon>Pseudomonadota</taxon>
        <taxon>Gammaproteobacteria</taxon>
        <taxon>Vibrionales</taxon>
        <taxon>Vibrionaceae</taxon>
        <taxon>Vibrio</taxon>
    </lineage>
</organism>
<dbReference type="EMBL" id="AJYW02000067">
    <property type="protein sequence ID" value="OEE77856.1"/>
    <property type="molecule type" value="Genomic_DNA"/>
</dbReference>
<reference evidence="1 2" key="1">
    <citation type="journal article" date="2012" name="Science">
        <title>Ecological populations of bacteria act as socially cohesive units of antibiotic production and resistance.</title>
        <authorList>
            <person name="Cordero O.X."/>
            <person name="Wildschutte H."/>
            <person name="Kirkup B."/>
            <person name="Proehl S."/>
            <person name="Ngo L."/>
            <person name="Hussain F."/>
            <person name="Le Roux F."/>
            <person name="Mincer T."/>
            <person name="Polz M.F."/>
        </authorList>
    </citation>
    <scope>NUCLEOTIDE SEQUENCE [LARGE SCALE GENOMIC DNA]</scope>
    <source>
        <strain evidence="1 2">FF-238</strain>
    </source>
</reference>
<keyword evidence="2" id="KW-1185">Reference proteome</keyword>
<name>A0A1E5D2U2_9VIBR</name>
<proteinExistence type="predicted"/>
<dbReference type="Proteomes" id="UP000094165">
    <property type="component" value="Unassembled WGS sequence"/>
</dbReference>
<dbReference type="RefSeq" id="WP_017054353.1">
    <property type="nucleotide sequence ID" value="NZ_AJYW02000067.1"/>
</dbReference>
<dbReference type="AlphaFoldDB" id="A0A1E5D2U2"/>
<comment type="caution">
    <text evidence="1">The sequence shown here is derived from an EMBL/GenBank/DDBJ whole genome shotgun (WGS) entry which is preliminary data.</text>
</comment>